<feature type="domain" description="DUF6542" evidence="3">
    <location>
        <begin position="14"/>
        <end position="132"/>
    </location>
</feature>
<evidence type="ECO:0000313" key="5">
    <source>
        <dbReference type="Proteomes" id="UP000193090"/>
    </source>
</evidence>
<feature type="transmembrane region" description="Helical" evidence="2">
    <location>
        <begin position="15"/>
        <end position="36"/>
    </location>
</feature>
<keyword evidence="2" id="KW-0812">Transmembrane</keyword>
<dbReference type="AlphaFoldDB" id="A0A1X2ELC1"/>
<dbReference type="Pfam" id="PF20177">
    <property type="entry name" value="DUF6542"/>
    <property type="match status" value="1"/>
</dbReference>
<feature type="transmembrane region" description="Helical" evidence="2">
    <location>
        <begin position="112"/>
        <end position="132"/>
    </location>
</feature>
<organism evidence="4 5">
    <name type="scientific">Mycolicibacillus trivialis</name>
    <dbReference type="NCBI Taxonomy" id="1798"/>
    <lineage>
        <taxon>Bacteria</taxon>
        <taxon>Bacillati</taxon>
        <taxon>Actinomycetota</taxon>
        <taxon>Actinomycetes</taxon>
        <taxon>Mycobacteriales</taxon>
        <taxon>Mycobacteriaceae</taxon>
        <taxon>Mycolicibacillus</taxon>
    </lineage>
</organism>
<dbReference type="Proteomes" id="UP000193090">
    <property type="component" value="Unassembled WGS sequence"/>
</dbReference>
<reference evidence="4 5" key="1">
    <citation type="submission" date="2016-01" db="EMBL/GenBank/DDBJ databases">
        <title>The new phylogeny of the genus Mycobacterium.</title>
        <authorList>
            <person name="Tarcisio F."/>
            <person name="Conor M."/>
            <person name="Antonella G."/>
            <person name="Elisabetta G."/>
            <person name="Giulia F.S."/>
            <person name="Sara T."/>
            <person name="Anna F."/>
            <person name="Clotilde B."/>
            <person name="Roberto B."/>
            <person name="Veronica D.S."/>
            <person name="Fabio R."/>
            <person name="Monica P."/>
            <person name="Olivier J."/>
            <person name="Enrico T."/>
            <person name="Nicola S."/>
        </authorList>
    </citation>
    <scope>NUCLEOTIDE SEQUENCE [LARGE SCALE GENOMIC DNA]</scope>
    <source>
        <strain evidence="4 5">DSM 44153</strain>
    </source>
</reference>
<name>A0A1X2ELC1_9MYCO</name>
<keyword evidence="2" id="KW-0472">Membrane</keyword>
<dbReference type="InterPro" id="IPR046672">
    <property type="entry name" value="DUF6542"/>
</dbReference>
<feature type="region of interest" description="Disordered" evidence="1">
    <location>
        <begin position="165"/>
        <end position="327"/>
    </location>
</feature>
<protein>
    <recommendedName>
        <fullName evidence="3">DUF6542 domain-containing protein</fullName>
    </recommendedName>
</protein>
<feature type="compositionally biased region" description="Basic and acidic residues" evidence="1">
    <location>
        <begin position="222"/>
        <end position="242"/>
    </location>
</feature>
<feature type="compositionally biased region" description="Basic and acidic residues" evidence="1">
    <location>
        <begin position="179"/>
        <end position="188"/>
    </location>
</feature>
<keyword evidence="5" id="KW-1185">Reference proteome</keyword>
<feature type="transmembrane region" description="Helical" evidence="2">
    <location>
        <begin position="68"/>
        <end position="91"/>
    </location>
</feature>
<dbReference type="STRING" id="1798.AWC30_08295"/>
<evidence type="ECO:0000313" key="4">
    <source>
        <dbReference type="EMBL" id="ORX05814.1"/>
    </source>
</evidence>
<feature type="transmembrane region" description="Helical" evidence="2">
    <location>
        <begin position="43"/>
        <end position="62"/>
    </location>
</feature>
<evidence type="ECO:0000256" key="2">
    <source>
        <dbReference type="SAM" id="Phobius"/>
    </source>
</evidence>
<feature type="compositionally biased region" description="Basic and acidic residues" evidence="1">
    <location>
        <begin position="255"/>
        <end position="274"/>
    </location>
</feature>
<evidence type="ECO:0000256" key="1">
    <source>
        <dbReference type="SAM" id="MobiDB-lite"/>
    </source>
</evidence>
<accession>A0A1X2ELC1</accession>
<comment type="caution">
    <text evidence="4">The sequence shown here is derived from an EMBL/GenBank/DDBJ whole genome shotgun (WGS) entry which is preliminary data.</text>
</comment>
<evidence type="ECO:0000259" key="3">
    <source>
        <dbReference type="Pfam" id="PF20177"/>
    </source>
</evidence>
<sequence length="327" mass="36475">MPADHRSIHPGVAGVPWWAAVLVAVTMTLIGFGFDATTGTKELTGVFATFYVLGCVGAVLAVRQSGVFTAVIQPPLILFGAVPGAYFLFHGSSYGGLRNLLINCGYPLIERFPLMLFTSALVLLIGVIRWLLGLASPAAAAEVEETPTESPLAVIAAKLRSIWGGGSEPTSTGRRIRRHTVDREPTERPRRRPRPEGAEQPARRRRPRPAEETPERRRRQRTRDAARTTDRPRRPRPRREYDPTEAVPPPRRRPTPRDPLREPRTGGYERRTGRYESSTASEWAPPRRPRVPTTADNGTHHPVSRVRYRGAPEPRSPRGADSWEFDI</sequence>
<keyword evidence="2" id="KW-1133">Transmembrane helix</keyword>
<gene>
    <name evidence="4" type="ORF">AWC30_08295</name>
</gene>
<proteinExistence type="predicted"/>
<dbReference type="EMBL" id="LQPZ01000017">
    <property type="protein sequence ID" value="ORX05814.1"/>
    <property type="molecule type" value="Genomic_DNA"/>
</dbReference>